<dbReference type="GO" id="GO:0045505">
    <property type="term" value="F:dynein intermediate chain binding"/>
    <property type="evidence" value="ECO:0007669"/>
    <property type="project" value="InterPro"/>
</dbReference>
<organism evidence="3 4">
    <name type="scientific">Haematococcus lacustris</name>
    <name type="common">Green alga</name>
    <name type="synonym">Haematococcus pluvialis</name>
    <dbReference type="NCBI Taxonomy" id="44745"/>
    <lineage>
        <taxon>Eukaryota</taxon>
        <taxon>Viridiplantae</taxon>
        <taxon>Chlorophyta</taxon>
        <taxon>core chlorophytes</taxon>
        <taxon>Chlorophyceae</taxon>
        <taxon>CS clade</taxon>
        <taxon>Chlamydomonadales</taxon>
        <taxon>Haematococcaceae</taxon>
        <taxon>Haematococcus</taxon>
    </lineage>
</organism>
<dbReference type="AlphaFoldDB" id="A0A699YEY0"/>
<reference evidence="3 4" key="1">
    <citation type="submission" date="2020-02" db="EMBL/GenBank/DDBJ databases">
        <title>Draft genome sequence of Haematococcus lacustris strain NIES-144.</title>
        <authorList>
            <person name="Morimoto D."/>
            <person name="Nakagawa S."/>
            <person name="Yoshida T."/>
            <person name="Sawayama S."/>
        </authorList>
    </citation>
    <scope>NUCLEOTIDE SEQUENCE [LARGE SCALE GENOMIC DNA]</scope>
    <source>
        <strain evidence="3 4">NIES-144</strain>
    </source>
</reference>
<proteinExistence type="predicted"/>
<dbReference type="Pfam" id="PF18198">
    <property type="entry name" value="AAA_lid_11"/>
    <property type="match status" value="1"/>
</dbReference>
<dbReference type="Gene3D" id="1.20.1270.280">
    <property type="match status" value="1"/>
</dbReference>
<name>A0A699YEY0_HAELA</name>
<dbReference type="Pfam" id="PF18199">
    <property type="entry name" value="Dynein_C"/>
    <property type="match status" value="1"/>
</dbReference>
<protein>
    <submittedName>
        <fullName evidence="3">Uncharacterized protein</fullName>
    </submittedName>
</protein>
<evidence type="ECO:0000313" key="3">
    <source>
        <dbReference type="EMBL" id="GFH08627.1"/>
    </source>
</evidence>
<evidence type="ECO:0000259" key="2">
    <source>
        <dbReference type="Pfam" id="PF18199"/>
    </source>
</evidence>
<dbReference type="PANTHER" id="PTHR22878">
    <property type="entry name" value="DYNEIN HEAVY CHAIN 6, AXONEMAL-LIKE-RELATED"/>
    <property type="match status" value="1"/>
</dbReference>
<evidence type="ECO:0000259" key="1">
    <source>
        <dbReference type="Pfam" id="PF18198"/>
    </source>
</evidence>
<dbReference type="InterPro" id="IPR041658">
    <property type="entry name" value="AAA_lid_11"/>
</dbReference>
<dbReference type="PANTHER" id="PTHR22878:SF73">
    <property type="entry name" value="DYNEIN AXONEMAL HEAVY CHAIN 1"/>
    <property type="match status" value="1"/>
</dbReference>
<accession>A0A699YEY0</accession>
<dbReference type="InterPro" id="IPR026983">
    <property type="entry name" value="DHC"/>
</dbReference>
<feature type="domain" description="Dynein heavy chain AAA lid" evidence="1">
    <location>
        <begin position="2"/>
        <end position="94"/>
    </location>
</feature>
<feature type="non-terminal residue" evidence="3">
    <location>
        <position position="1"/>
    </location>
</feature>
<dbReference type="InterPro" id="IPR042219">
    <property type="entry name" value="AAA_lid_11_sf"/>
</dbReference>
<dbReference type="Proteomes" id="UP000485058">
    <property type="component" value="Unassembled WGS sequence"/>
</dbReference>
<keyword evidence="4" id="KW-1185">Reference proteome</keyword>
<dbReference type="GO" id="GO:0051959">
    <property type="term" value="F:dynein light intermediate chain binding"/>
    <property type="evidence" value="ECO:0007669"/>
    <property type="project" value="InterPro"/>
</dbReference>
<dbReference type="EMBL" id="BLLF01000173">
    <property type="protein sequence ID" value="GFH08627.1"/>
    <property type="molecule type" value="Genomic_DNA"/>
</dbReference>
<dbReference type="GO" id="GO:0030286">
    <property type="term" value="C:dynein complex"/>
    <property type="evidence" value="ECO:0007669"/>
    <property type="project" value="InterPro"/>
</dbReference>
<comment type="caution">
    <text evidence="3">The sequence shown here is derived from an EMBL/GenBank/DDBJ whole genome shotgun (WGS) entry which is preliminary data.</text>
</comment>
<evidence type="ECO:0000313" key="4">
    <source>
        <dbReference type="Proteomes" id="UP000485058"/>
    </source>
</evidence>
<dbReference type="InterPro" id="IPR041228">
    <property type="entry name" value="Dynein_C"/>
</dbReference>
<dbReference type="Gene3D" id="1.10.8.720">
    <property type="entry name" value="Region D6 of dynein motor"/>
    <property type="match status" value="1"/>
</dbReference>
<feature type="domain" description="Dynein heavy chain C-terminal" evidence="2">
    <location>
        <begin position="100"/>
        <end position="211"/>
    </location>
</feature>
<feature type="non-terminal residue" evidence="3">
    <location>
        <position position="211"/>
    </location>
</feature>
<sequence length="211" mass="23886">DYLDRYDEIPFRVLCFLFTEINYGGRVTDDKDRRLINNLVNTFCGPDVLQEGYRFSPSGTYKTMECATLRESLDIIRAYPIVPKPEIFGLHENADITCDQNETYDMFATVLSLQPRVNSGSGQSQEEVIVGLAQDILQRMPDPFDVEAVTAAYPTTYQESMNTVLTQECIRYNTLLGVMAQSLKETLKALKGLVVMSPELESVAYAMYDNQ</sequence>
<dbReference type="GO" id="GO:0007018">
    <property type="term" value="P:microtubule-based movement"/>
    <property type="evidence" value="ECO:0007669"/>
    <property type="project" value="InterPro"/>
</dbReference>
<gene>
    <name evidence="3" type="ORF">HaLaN_03615</name>
</gene>